<dbReference type="InterPro" id="IPR008401">
    <property type="entry name" value="Apc13"/>
</dbReference>
<dbReference type="OMA" id="CHISHPN"/>
<evidence type="ECO:0000256" key="6">
    <source>
        <dbReference type="SAM" id="MobiDB-lite"/>
    </source>
</evidence>
<keyword evidence="4" id="KW-0833">Ubl conjugation pathway</keyword>
<dbReference type="GeneID" id="54780963"/>
<dbReference type="EMBL" id="SWFT01000066">
    <property type="protein sequence ID" value="KAA8903800.1"/>
    <property type="molecule type" value="Genomic_DNA"/>
</dbReference>
<organism evidence="7 8">
    <name type="scientific">Diutina rugosa</name>
    <name type="common">Yeast</name>
    <name type="synonym">Candida rugosa</name>
    <dbReference type="NCBI Taxonomy" id="5481"/>
    <lineage>
        <taxon>Eukaryota</taxon>
        <taxon>Fungi</taxon>
        <taxon>Dikarya</taxon>
        <taxon>Ascomycota</taxon>
        <taxon>Saccharomycotina</taxon>
        <taxon>Pichiomycetes</taxon>
        <taxon>Debaryomycetaceae</taxon>
        <taxon>Diutina</taxon>
    </lineage>
</organism>
<dbReference type="VEuPathDB" id="FungiDB:DIURU_002312"/>
<keyword evidence="2" id="KW-0132">Cell division</keyword>
<accession>A0A642UR10</accession>
<name>A0A642UR10_DIURU</name>
<keyword evidence="3" id="KW-0498">Mitosis</keyword>
<evidence type="ECO:0000256" key="2">
    <source>
        <dbReference type="ARBA" id="ARBA00022618"/>
    </source>
</evidence>
<keyword evidence="8" id="KW-1185">Reference proteome</keyword>
<protein>
    <submittedName>
        <fullName evidence="7">Uncharacterized protein</fullName>
    </submittedName>
</protein>
<keyword evidence="5" id="KW-0131">Cell cycle</keyword>
<gene>
    <name evidence="7" type="ORF">DIURU_002312</name>
</gene>
<dbReference type="OrthoDB" id="4023481at2759"/>
<dbReference type="GO" id="GO:0005680">
    <property type="term" value="C:anaphase-promoting complex"/>
    <property type="evidence" value="ECO:0007669"/>
    <property type="project" value="InterPro"/>
</dbReference>
<feature type="region of interest" description="Disordered" evidence="6">
    <location>
        <begin position="130"/>
        <end position="197"/>
    </location>
</feature>
<dbReference type="GO" id="GO:0051301">
    <property type="term" value="P:cell division"/>
    <property type="evidence" value="ECO:0007669"/>
    <property type="project" value="UniProtKB-KW"/>
</dbReference>
<comment type="caution">
    <text evidence="7">The sequence shown here is derived from an EMBL/GenBank/DDBJ whole genome shotgun (WGS) entry which is preliminary data.</text>
</comment>
<sequence>MDSGYNYCHISHPNHILYATKWSLEPIPYDDIDVDHLYEATASLFPEEDDEMALASMKTGGPRRKGKHSKPVWEDLSLEKFLSETPLEGYRDQTMVRAMYTADDESEGINEVLSNGYNVSHMAFNPSSYGSMQSPPPLGYEPPSFTTPATPRIRAPSATLSETPRVRQTSAQTPRVPSGTPRNQTTPFQTPITRIMR</sequence>
<evidence type="ECO:0000256" key="4">
    <source>
        <dbReference type="ARBA" id="ARBA00022786"/>
    </source>
</evidence>
<evidence type="ECO:0000256" key="1">
    <source>
        <dbReference type="ARBA" id="ARBA00006940"/>
    </source>
</evidence>
<dbReference type="Proteomes" id="UP000449547">
    <property type="component" value="Unassembled WGS sequence"/>
</dbReference>
<comment type="similarity">
    <text evidence="1">Belongs to the APC13 family.</text>
</comment>
<reference evidence="7 8" key="1">
    <citation type="submission" date="2019-07" db="EMBL/GenBank/DDBJ databases">
        <title>Genome assembly of two rare yeast pathogens: Diutina rugosa and Trichomonascus ciferrii.</title>
        <authorList>
            <person name="Mixao V."/>
            <person name="Saus E."/>
            <person name="Hansen A."/>
            <person name="Lass-Flor C."/>
            <person name="Gabaldon T."/>
        </authorList>
    </citation>
    <scope>NUCLEOTIDE SEQUENCE [LARGE SCALE GENOMIC DNA]</scope>
    <source>
        <strain evidence="7 8">CBS 613</strain>
    </source>
</reference>
<dbReference type="RefSeq" id="XP_034013006.1">
    <property type="nucleotide sequence ID" value="XM_034154950.1"/>
</dbReference>
<evidence type="ECO:0000313" key="8">
    <source>
        <dbReference type="Proteomes" id="UP000449547"/>
    </source>
</evidence>
<feature type="compositionally biased region" description="Polar residues" evidence="6">
    <location>
        <begin position="158"/>
        <end position="197"/>
    </location>
</feature>
<evidence type="ECO:0000313" key="7">
    <source>
        <dbReference type="EMBL" id="KAA8903800.1"/>
    </source>
</evidence>
<dbReference type="Pfam" id="PF05839">
    <property type="entry name" value="Apc13p"/>
    <property type="match status" value="1"/>
</dbReference>
<evidence type="ECO:0000256" key="5">
    <source>
        <dbReference type="ARBA" id="ARBA00023306"/>
    </source>
</evidence>
<dbReference type="AlphaFoldDB" id="A0A642UR10"/>
<evidence type="ECO:0000256" key="3">
    <source>
        <dbReference type="ARBA" id="ARBA00022776"/>
    </source>
</evidence>
<proteinExistence type="inferred from homology"/>